<comment type="caution">
    <text evidence="2">The sequence shown here is derived from an EMBL/GenBank/DDBJ whole genome shotgun (WGS) entry which is preliminary data.</text>
</comment>
<dbReference type="PROSITE" id="PS50011">
    <property type="entry name" value="PROTEIN_KINASE_DOM"/>
    <property type="match status" value="1"/>
</dbReference>
<dbReference type="SUPFAM" id="SSF81901">
    <property type="entry name" value="HCP-like"/>
    <property type="match status" value="3"/>
</dbReference>
<dbReference type="OrthoDB" id="2340430at2759"/>
<dbReference type="PRINTS" id="PR00109">
    <property type="entry name" value="TYRKINASE"/>
</dbReference>
<dbReference type="VEuPathDB" id="FungiDB:RhiirFUN_024348"/>
<dbReference type="EMBL" id="LLXJ01000486">
    <property type="protein sequence ID" value="PKC09124.1"/>
    <property type="molecule type" value="Genomic_DNA"/>
</dbReference>
<dbReference type="InterPro" id="IPR011009">
    <property type="entry name" value="Kinase-like_dom_sf"/>
</dbReference>
<gene>
    <name evidence="2" type="ORF">RhiirA5_499484</name>
</gene>
<keyword evidence="2" id="KW-0418">Kinase</keyword>
<dbReference type="GO" id="GO:0004672">
    <property type="term" value="F:protein kinase activity"/>
    <property type="evidence" value="ECO:0007669"/>
    <property type="project" value="InterPro"/>
</dbReference>
<evidence type="ECO:0000313" key="3">
    <source>
        <dbReference type="Proteomes" id="UP000232722"/>
    </source>
</evidence>
<dbReference type="Proteomes" id="UP000232722">
    <property type="component" value="Unassembled WGS sequence"/>
</dbReference>
<dbReference type="InterPro" id="IPR017441">
    <property type="entry name" value="Protein_kinase_ATP_BS"/>
</dbReference>
<dbReference type="AlphaFoldDB" id="A0A2I1EE60"/>
<dbReference type="PANTHER" id="PTHR11102">
    <property type="entry name" value="SEL-1-LIKE PROTEIN"/>
    <property type="match status" value="1"/>
</dbReference>
<dbReference type="SMART" id="SM00671">
    <property type="entry name" value="SEL1"/>
    <property type="match status" value="11"/>
</dbReference>
<name>A0A2I1EE60_9GLOM</name>
<dbReference type="InterPro" id="IPR011990">
    <property type="entry name" value="TPR-like_helical_dom_sf"/>
</dbReference>
<dbReference type="GO" id="GO:0005524">
    <property type="term" value="F:ATP binding"/>
    <property type="evidence" value="ECO:0007669"/>
    <property type="project" value="UniProtKB-UniRule"/>
</dbReference>
<accession>A0A2I1EE60</accession>
<reference evidence="2 3" key="2">
    <citation type="submission" date="2017-09" db="EMBL/GenBank/DDBJ databases">
        <title>Extensive intraspecific genome diversity in a model arbuscular mycorrhizal fungus.</title>
        <authorList>
            <person name="Chen E.C."/>
            <person name="Morin E."/>
            <person name="Beaudet D."/>
            <person name="Noel J."/>
            <person name="Ndikumana S."/>
            <person name="Charron P."/>
            <person name="St-Onge C."/>
            <person name="Giorgi J."/>
            <person name="Grigoriev I.V."/>
            <person name="Roux C."/>
            <person name="Martin F.M."/>
            <person name="Corradi N."/>
        </authorList>
    </citation>
    <scope>NUCLEOTIDE SEQUENCE [LARGE SCALE GENOMIC DNA]</scope>
    <source>
        <strain evidence="2 3">A5</strain>
    </source>
</reference>
<keyword evidence="2" id="KW-0808">Transferase</keyword>
<comment type="similarity">
    <text evidence="1">Belongs to the sel-1 family.</text>
</comment>
<dbReference type="SUPFAM" id="SSF56112">
    <property type="entry name" value="Protein kinase-like (PK-like)"/>
    <property type="match status" value="1"/>
</dbReference>
<reference evidence="2 3" key="1">
    <citation type="submission" date="2016-04" db="EMBL/GenBank/DDBJ databases">
        <title>Genome analyses suggest a sexual origin of heterokaryosis in a supposedly ancient asexual fungus.</title>
        <authorList>
            <person name="Ropars J."/>
            <person name="Sedzielewska K."/>
            <person name="Noel J."/>
            <person name="Charron P."/>
            <person name="Farinelli L."/>
            <person name="Marton T."/>
            <person name="Kruger M."/>
            <person name="Pelin A."/>
            <person name="Brachmann A."/>
            <person name="Corradi N."/>
        </authorList>
    </citation>
    <scope>NUCLEOTIDE SEQUENCE [LARGE SCALE GENOMIC DNA]</scope>
    <source>
        <strain evidence="2 3">A5</strain>
    </source>
</reference>
<dbReference type="VEuPathDB" id="FungiDB:FUN_025000"/>
<dbReference type="InterPro" id="IPR050767">
    <property type="entry name" value="Sel1_AlgK"/>
</dbReference>
<dbReference type="InterPro" id="IPR001245">
    <property type="entry name" value="Ser-Thr/Tyr_kinase_cat_dom"/>
</dbReference>
<evidence type="ECO:0000313" key="2">
    <source>
        <dbReference type="EMBL" id="PKC09124.1"/>
    </source>
</evidence>
<dbReference type="Pfam" id="PF00069">
    <property type="entry name" value="Pkinase"/>
    <property type="match status" value="1"/>
</dbReference>
<sequence length="907" mass="104767">MSNETDLNETNIDWLENSINKEYLNYYEYSEFNNIQPIGNGSYGRVVRVSWRDTERLFALKTFNDDKLTLKEVINEIKLHKKVDFHENILRFCGITKKEKTEKKYTLVLEYADGGTLKSYLNENFKELNLDDKYQLAFQLANAVACLHELEIIHRDLHSANVLIHQKSIKLADFGLSRKIAEGSKDTSKICGIIPYIDPKSFSDENYKLSKKSDVYSIGVLMWQISSGCPPFFFGSTSYDLSLCFTIASGKREEIIDGTPVEFSDLYTRCWEDEPDKRPNIQEVVSILKDIILPQQNQQNHITNDNTIDEKKINSVRLLVESISISESNERTTDVNEDLAISGSYGNYGDLQCQTSSSHHQLNTIYENESNSNEPNSNEPNSNELNLNDLRNILSQEMVFYESIYYNTIMDTLIQRVIKIHNEGDNFNLIKRFIIKLQQLDHISDKLIIWLLKNQNKPQYIWILGLFYYYNNSREDNSIKAFQLFSKLVVDIIYPFAQFYLAKCYYDGYGTEQNDVLAFKWYQKAAENECIIGQYYLGYCYKIGIGTEINEEKAFEFYQKSAINGHIIAQNNLGILYENGEGTEMDLNKAIYWYEQAADNGNCVALYNLGQCYKTGKGVEIDERKAFMYYKESADQEYLDAQFQLGYCYDKGIGTDINTVEAFFWYNKAAQNGNEAAKYNLGQFYRLGIGVEKNEARTFELYKELAENGYVDAQNNLGVQYLYGKGIEKNLNQAAYWLQKAASNENEAALYNLGELFEYGIGVDKDEIKAFDLYKKSAEKGHIEAKFQLGYCHINGIGIGINKEKGLELYNEAAGKSFIENEEEIVYDLDEVNHWYHKAAENDNEYALYKLGESYEFGIGVQKDECRMFYFYKKSADQGYVDAQYKLRYCHEKGIGIDINKEKAVDL</sequence>
<dbReference type="InterPro" id="IPR000719">
    <property type="entry name" value="Prot_kinase_dom"/>
</dbReference>
<proteinExistence type="inferred from homology"/>
<dbReference type="VEuPathDB" id="FungiDB:RhiirA1_533646"/>
<protein>
    <submittedName>
        <fullName evidence="2">Kinase-like protein</fullName>
    </submittedName>
</protein>
<dbReference type="Gene3D" id="1.25.40.10">
    <property type="entry name" value="Tetratricopeptide repeat domain"/>
    <property type="match status" value="3"/>
</dbReference>
<evidence type="ECO:0000256" key="1">
    <source>
        <dbReference type="ARBA" id="ARBA00038101"/>
    </source>
</evidence>
<dbReference type="Pfam" id="PF08238">
    <property type="entry name" value="Sel1"/>
    <property type="match status" value="12"/>
</dbReference>
<dbReference type="InterPro" id="IPR006597">
    <property type="entry name" value="Sel1-like"/>
</dbReference>
<organism evidence="2 3">
    <name type="scientific">Rhizophagus irregularis</name>
    <dbReference type="NCBI Taxonomy" id="588596"/>
    <lineage>
        <taxon>Eukaryota</taxon>
        <taxon>Fungi</taxon>
        <taxon>Fungi incertae sedis</taxon>
        <taxon>Mucoromycota</taxon>
        <taxon>Glomeromycotina</taxon>
        <taxon>Glomeromycetes</taxon>
        <taxon>Glomerales</taxon>
        <taxon>Glomeraceae</taxon>
        <taxon>Rhizophagus</taxon>
    </lineage>
</organism>
<dbReference type="PROSITE" id="PS00107">
    <property type="entry name" value="PROTEIN_KINASE_ATP"/>
    <property type="match status" value="1"/>
</dbReference>
<dbReference type="Gene3D" id="1.10.510.10">
    <property type="entry name" value="Transferase(Phosphotransferase) domain 1"/>
    <property type="match status" value="1"/>
</dbReference>
<dbReference type="PANTHER" id="PTHR11102:SF160">
    <property type="entry name" value="ERAD-ASSOCIATED E3 UBIQUITIN-PROTEIN LIGASE COMPONENT HRD3"/>
    <property type="match status" value="1"/>
</dbReference>